<feature type="signal peptide" evidence="1">
    <location>
        <begin position="1"/>
        <end position="29"/>
    </location>
</feature>
<proteinExistence type="predicted"/>
<sequence length="83" mass="8718">MSFSVASVPKVAVVAVALLVAVLVGGTHAQITESGIMNSFDTIFADTARGIIKEICRVVPQQLCNVMIQVTEAIIKAFVSTTP</sequence>
<feature type="chain" id="PRO_5042957615" description="Accessory gland protein" evidence="1">
    <location>
        <begin position="30"/>
        <end position="83"/>
    </location>
</feature>
<organism evidence="2 3">
    <name type="scientific">Gryllus longicercus</name>
    <dbReference type="NCBI Taxonomy" id="2509291"/>
    <lineage>
        <taxon>Eukaryota</taxon>
        <taxon>Metazoa</taxon>
        <taxon>Ecdysozoa</taxon>
        <taxon>Arthropoda</taxon>
        <taxon>Hexapoda</taxon>
        <taxon>Insecta</taxon>
        <taxon>Pterygota</taxon>
        <taxon>Neoptera</taxon>
        <taxon>Polyneoptera</taxon>
        <taxon>Orthoptera</taxon>
        <taxon>Ensifera</taxon>
        <taxon>Gryllidea</taxon>
        <taxon>Grylloidea</taxon>
        <taxon>Gryllidae</taxon>
        <taxon>Gryllinae</taxon>
        <taxon>Gryllus</taxon>
    </lineage>
</organism>
<evidence type="ECO:0000256" key="1">
    <source>
        <dbReference type="SAM" id="SignalP"/>
    </source>
</evidence>
<comment type="caution">
    <text evidence="2">The sequence shown here is derived from an EMBL/GenBank/DDBJ whole genome shotgun (WGS) entry which is preliminary data.</text>
</comment>
<keyword evidence="3" id="KW-1185">Reference proteome</keyword>
<name>A0AAN9YXX6_9ORTH</name>
<evidence type="ECO:0000313" key="3">
    <source>
        <dbReference type="Proteomes" id="UP001378592"/>
    </source>
</evidence>
<keyword evidence="1" id="KW-0732">Signal</keyword>
<reference evidence="2 3" key="1">
    <citation type="submission" date="2024-03" db="EMBL/GenBank/DDBJ databases">
        <title>The genome assembly and annotation of the cricket Gryllus longicercus Weissman &amp; Gray.</title>
        <authorList>
            <person name="Szrajer S."/>
            <person name="Gray D."/>
            <person name="Ylla G."/>
        </authorList>
    </citation>
    <scope>NUCLEOTIDE SEQUENCE [LARGE SCALE GENOMIC DNA]</scope>
    <source>
        <strain evidence="2">DAG 2021-001</strain>
        <tissue evidence="2">Whole body minus gut</tissue>
    </source>
</reference>
<dbReference type="AlphaFoldDB" id="A0AAN9YXX6"/>
<gene>
    <name evidence="2" type="ORF">R5R35_014831</name>
</gene>
<accession>A0AAN9YXX6</accession>
<dbReference type="EMBL" id="JAZDUA010000851">
    <property type="protein sequence ID" value="KAK7789049.1"/>
    <property type="molecule type" value="Genomic_DNA"/>
</dbReference>
<dbReference type="Proteomes" id="UP001378592">
    <property type="component" value="Unassembled WGS sequence"/>
</dbReference>
<evidence type="ECO:0000313" key="2">
    <source>
        <dbReference type="EMBL" id="KAK7789049.1"/>
    </source>
</evidence>
<protein>
    <recommendedName>
        <fullName evidence="4">Accessory gland protein</fullName>
    </recommendedName>
</protein>
<evidence type="ECO:0008006" key="4">
    <source>
        <dbReference type="Google" id="ProtNLM"/>
    </source>
</evidence>